<evidence type="ECO:0008006" key="3">
    <source>
        <dbReference type="Google" id="ProtNLM"/>
    </source>
</evidence>
<proteinExistence type="predicted"/>
<dbReference type="AlphaFoldDB" id="A0A150KNS5"/>
<evidence type="ECO:0000313" key="2">
    <source>
        <dbReference type="Proteomes" id="UP000075666"/>
    </source>
</evidence>
<keyword evidence="2" id="KW-1185">Reference proteome</keyword>
<evidence type="ECO:0000313" key="1">
    <source>
        <dbReference type="EMBL" id="KYC94296.1"/>
    </source>
</evidence>
<organism evidence="1 2">
    <name type="scientific">Heyndrickxia sporothermodurans</name>
    <dbReference type="NCBI Taxonomy" id="46224"/>
    <lineage>
        <taxon>Bacteria</taxon>
        <taxon>Bacillati</taxon>
        <taxon>Bacillota</taxon>
        <taxon>Bacilli</taxon>
        <taxon>Bacillales</taxon>
        <taxon>Bacillaceae</taxon>
        <taxon>Heyndrickxia</taxon>
    </lineage>
</organism>
<dbReference type="RefSeq" id="WP_235598369.1">
    <property type="nucleotide sequence ID" value="NZ_LQYN01000102.1"/>
</dbReference>
<sequence length="180" mass="21075">MKMDNKNFATLNEQSKSQLLVLSEIKEIFTTLQEPFWMRGGWAIDFLLGRITRRHNDIDLVAWAYRRKEIERALVEAGYELKPVSELQTDFCKNGIDVQFCFLNRNDDGQIIGNGIPDWIWREDALPTQLFELYGLSVCVMSPHQLLEEKEVYEQIGRTPRVKDVESKKLLRKIIDDLVK</sequence>
<dbReference type="InterPro" id="IPR019646">
    <property type="entry name" value="Aminoglyc_AdlTrfase"/>
</dbReference>
<reference evidence="1 2" key="1">
    <citation type="submission" date="2016-01" db="EMBL/GenBank/DDBJ databases">
        <title>Genome Sequences of Twelve Sporeforming Bacillus Species Isolated from Foods.</title>
        <authorList>
            <person name="Berendsen E.M."/>
            <person name="Wells-Bennik M.H."/>
            <person name="Krawcyk A.O."/>
            <person name="De Jong A."/>
            <person name="Holsappel S."/>
            <person name="Eijlander R.T."/>
            <person name="Kuipers O.P."/>
        </authorList>
    </citation>
    <scope>NUCLEOTIDE SEQUENCE [LARGE SCALE GENOMIC DNA]</scope>
    <source>
        <strain evidence="1 2">B4102</strain>
    </source>
</reference>
<gene>
    <name evidence="1" type="ORF">B4102_3647</name>
</gene>
<dbReference type="Pfam" id="PF10706">
    <property type="entry name" value="Aminoglyc_resit"/>
    <property type="match status" value="1"/>
</dbReference>
<dbReference type="Proteomes" id="UP000075666">
    <property type="component" value="Unassembled WGS sequence"/>
</dbReference>
<accession>A0A150KNS5</accession>
<protein>
    <recommendedName>
        <fullName evidence="3">Aminoglycoside-2''-adenylyltransferase</fullName>
    </recommendedName>
</protein>
<dbReference type="PATRIC" id="fig|46224.3.peg.330"/>
<dbReference type="Gene3D" id="3.30.460.40">
    <property type="match status" value="1"/>
</dbReference>
<comment type="caution">
    <text evidence="1">The sequence shown here is derived from an EMBL/GenBank/DDBJ whole genome shotgun (WGS) entry which is preliminary data.</text>
</comment>
<name>A0A150KNS5_9BACI</name>
<dbReference type="EMBL" id="LQYN01000102">
    <property type="protein sequence ID" value="KYC94296.1"/>
    <property type="molecule type" value="Genomic_DNA"/>
</dbReference>
<dbReference type="STRING" id="46224.B4102_3647"/>